<evidence type="ECO:0000313" key="4">
    <source>
        <dbReference type="EMBL" id="PMD68157.1"/>
    </source>
</evidence>
<feature type="domain" description="Solute-binding protein family 3/N-terminal" evidence="3">
    <location>
        <begin position="46"/>
        <end position="274"/>
    </location>
</feature>
<evidence type="ECO:0000256" key="1">
    <source>
        <dbReference type="ARBA" id="ARBA00022729"/>
    </source>
</evidence>
<dbReference type="PROSITE" id="PS51257">
    <property type="entry name" value="PROKAR_LIPOPROTEIN"/>
    <property type="match status" value="1"/>
</dbReference>
<reference evidence="4 5" key="1">
    <citation type="submission" date="2017-05" db="EMBL/GenBank/DDBJ databases">
        <title>Lactobacillus nurukis nov., sp. nov., isolated from nuruk.</title>
        <authorList>
            <person name="Kim S.-J."/>
        </authorList>
    </citation>
    <scope>NUCLEOTIDE SEQUENCE [LARGE SCALE GENOMIC DNA]</scope>
    <source>
        <strain evidence="4 5">SYF10-1a</strain>
    </source>
</reference>
<dbReference type="Proteomes" id="UP000235649">
    <property type="component" value="Unassembled WGS sequence"/>
</dbReference>
<comment type="caution">
    <text evidence="4">The sequence shown here is derived from an EMBL/GenBank/DDBJ whole genome shotgun (WGS) entry which is preliminary data.</text>
</comment>
<keyword evidence="5" id="KW-1185">Reference proteome</keyword>
<dbReference type="SUPFAM" id="SSF53850">
    <property type="entry name" value="Periplasmic binding protein-like II"/>
    <property type="match status" value="1"/>
</dbReference>
<dbReference type="InterPro" id="IPR001638">
    <property type="entry name" value="Solute-binding_3/MltF_N"/>
</dbReference>
<organism evidence="4 5">
    <name type="scientific">Companilactobacillus nuruki</name>
    <dbReference type="NCBI Taxonomy" id="1993540"/>
    <lineage>
        <taxon>Bacteria</taxon>
        <taxon>Bacillati</taxon>
        <taxon>Bacillota</taxon>
        <taxon>Bacilli</taxon>
        <taxon>Lactobacillales</taxon>
        <taxon>Lactobacillaceae</taxon>
        <taxon>Companilactobacillus</taxon>
    </lineage>
</organism>
<gene>
    <name evidence="4" type="ORF">CBP76_11190</name>
</gene>
<dbReference type="SMART" id="SM00062">
    <property type="entry name" value="PBPb"/>
    <property type="match status" value="1"/>
</dbReference>
<feature type="chain" id="PRO_5039047080" evidence="2">
    <location>
        <begin position="21"/>
        <end position="283"/>
    </location>
</feature>
<accession>A0A2N7AS38</accession>
<dbReference type="RefSeq" id="WP_102196942.1">
    <property type="nucleotide sequence ID" value="NZ_NIPR01000052.1"/>
</dbReference>
<evidence type="ECO:0000313" key="5">
    <source>
        <dbReference type="Proteomes" id="UP000235649"/>
    </source>
</evidence>
<dbReference type="CDD" id="cd00996">
    <property type="entry name" value="PBP2_AatB_like"/>
    <property type="match status" value="1"/>
</dbReference>
<evidence type="ECO:0000259" key="3">
    <source>
        <dbReference type="SMART" id="SM00062"/>
    </source>
</evidence>
<dbReference type="Pfam" id="PF00497">
    <property type="entry name" value="SBP_bac_3"/>
    <property type="match status" value="1"/>
</dbReference>
<dbReference type="OrthoDB" id="9775197at2"/>
<evidence type="ECO:0000256" key="2">
    <source>
        <dbReference type="SAM" id="SignalP"/>
    </source>
</evidence>
<dbReference type="AlphaFoldDB" id="A0A2N7AS38"/>
<keyword evidence="1 2" id="KW-0732">Signal</keyword>
<feature type="signal peptide" evidence="2">
    <location>
        <begin position="1"/>
        <end position="20"/>
    </location>
</feature>
<proteinExistence type="predicted"/>
<dbReference type="EMBL" id="NIPR01000052">
    <property type="protein sequence ID" value="PMD68157.1"/>
    <property type="molecule type" value="Genomic_DNA"/>
</dbReference>
<name>A0A2N7AS38_9LACO</name>
<dbReference type="PANTHER" id="PTHR35936:SF34">
    <property type="entry name" value="ABC TRANSPORTER EXTRACELLULAR-BINDING PROTEIN YCKB-RELATED"/>
    <property type="match status" value="1"/>
</dbReference>
<protein>
    <submittedName>
        <fullName evidence="4">Amino acid ABC transporter substrate-binding protein</fullName>
    </submittedName>
</protein>
<dbReference type="PANTHER" id="PTHR35936">
    <property type="entry name" value="MEMBRANE-BOUND LYTIC MUREIN TRANSGLYCOSYLASE F"/>
    <property type="match status" value="1"/>
</dbReference>
<dbReference type="Gene3D" id="3.40.190.10">
    <property type="entry name" value="Periplasmic binding protein-like II"/>
    <property type="match status" value="2"/>
</dbReference>
<sequence length="283" mass="31949">MKKKFLIFLTLLAFFSLLTGCSNDKKSVAQEANTTDTWSSIKKRGRVIIGLDDTFVPMGFREKNGKLVGYDIDLAKAVFKQYGIKADFQPIDWNMKETELRNRTIDLIWNGYTITPARKNQLLFSRPYMANRQVLVTKTAENITSFQGMQGKTLGAQTSSSGASLLDEKPKMLKDYIKGKTPVLYDSFNNALMDLDDNRIQGLLIDSVYAGYYISKEKDPASYRVTRGGFDGEDFAVGMRKGDKTLKRKIDQGLQNLANTGELQKINKKWFGNSDNSLIQPKN</sequence>